<dbReference type="InterPro" id="IPR036571">
    <property type="entry name" value="MECDP_synthase_sf"/>
</dbReference>
<dbReference type="AlphaFoldDB" id="A0A6J6U1G7"/>
<dbReference type="PANTHER" id="PTHR43181">
    <property type="entry name" value="2-C-METHYL-D-ERYTHRITOL 2,4-CYCLODIPHOSPHATE SYNTHASE, CHLOROPLASTIC"/>
    <property type="match status" value="1"/>
</dbReference>
<accession>A0A6J6U1G7</accession>
<dbReference type="GO" id="GO:0046872">
    <property type="term" value="F:metal ion binding"/>
    <property type="evidence" value="ECO:0007669"/>
    <property type="project" value="UniProtKB-KW"/>
</dbReference>
<reference evidence="5" key="1">
    <citation type="submission" date="2020-05" db="EMBL/GenBank/DDBJ databases">
        <authorList>
            <person name="Chiriac C."/>
            <person name="Salcher M."/>
            <person name="Ghai R."/>
            <person name="Kavagutti S V."/>
        </authorList>
    </citation>
    <scope>NUCLEOTIDE SEQUENCE</scope>
</reference>
<evidence type="ECO:0000313" key="5">
    <source>
        <dbReference type="EMBL" id="CAB4752443.1"/>
    </source>
</evidence>
<feature type="domain" description="2-C-methyl-D-erythritol 2,4-cyclodiphosphate synthase" evidence="4">
    <location>
        <begin position="3"/>
        <end position="155"/>
    </location>
</feature>
<dbReference type="FunFam" id="3.30.1330.50:FF:000003">
    <property type="entry name" value="2-C-methyl-D-erythritol 2,4-cyclodiphosphate synthase"/>
    <property type="match status" value="1"/>
</dbReference>
<dbReference type="NCBIfam" id="TIGR00151">
    <property type="entry name" value="ispF"/>
    <property type="match status" value="1"/>
</dbReference>
<dbReference type="PANTHER" id="PTHR43181:SF1">
    <property type="entry name" value="2-C-METHYL-D-ERYTHRITOL 2,4-CYCLODIPHOSPHATE SYNTHASE, CHLOROPLASTIC"/>
    <property type="match status" value="1"/>
</dbReference>
<proteinExistence type="inferred from homology"/>
<name>A0A6J6U1G7_9ZZZZ</name>
<sequence length="168" mass="17844">MSLRIGNGFDVHKFSEDPERALVLGGVVFDGERGLHGHSDADVISHAVGEALLGAAGLGDLGTHFPDTDERWRGADSLRLIDEIVRMLAVEGWSVVNVDCSVIAEQPKLAARREQMQQILSARVGGPVTIKGRRAEGIGGLGRSEGIACLASALIESALEREQQGVQP</sequence>
<gene>
    <name evidence="5" type="ORF">UFOPK2766_01736</name>
</gene>
<keyword evidence="1" id="KW-0479">Metal-binding</keyword>
<evidence type="ECO:0000256" key="3">
    <source>
        <dbReference type="ARBA" id="ARBA00023239"/>
    </source>
</evidence>
<dbReference type="CDD" id="cd00554">
    <property type="entry name" value="MECDP_synthase"/>
    <property type="match status" value="1"/>
</dbReference>
<dbReference type="Pfam" id="PF02542">
    <property type="entry name" value="YgbB"/>
    <property type="match status" value="1"/>
</dbReference>
<dbReference type="HAMAP" id="MF_00107">
    <property type="entry name" value="IspF"/>
    <property type="match status" value="1"/>
</dbReference>
<dbReference type="SUPFAM" id="SSF69765">
    <property type="entry name" value="IpsF-like"/>
    <property type="match status" value="1"/>
</dbReference>
<organism evidence="5">
    <name type="scientific">freshwater metagenome</name>
    <dbReference type="NCBI Taxonomy" id="449393"/>
    <lineage>
        <taxon>unclassified sequences</taxon>
        <taxon>metagenomes</taxon>
        <taxon>ecological metagenomes</taxon>
    </lineage>
</organism>
<keyword evidence="2" id="KW-0414">Isoprene biosynthesis</keyword>
<protein>
    <submittedName>
        <fullName evidence="5">Unannotated protein</fullName>
    </submittedName>
</protein>
<dbReference type="InterPro" id="IPR003526">
    <property type="entry name" value="MECDP_synthase"/>
</dbReference>
<keyword evidence="3" id="KW-0456">Lyase</keyword>
<evidence type="ECO:0000259" key="4">
    <source>
        <dbReference type="Pfam" id="PF02542"/>
    </source>
</evidence>
<evidence type="ECO:0000256" key="2">
    <source>
        <dbReference type="ARBA" id="ARBA00023229"/>
    </source>
</evidence>
<dbReference type="GO" id="GO:0016114">
    <property type="term" value="P:terpenoid biosynthetic process"/>
    <property type="evidence" value="ECO:0007669"/>
    <property type="project" value="InterPro"/>
</dbReference>
<dbReference type="EMBL" id="CAEZYU010000091">
    <property type="protein sequence ID" value="CAB4752443.1"/>
    <property type="molecule type" value="Genomic_DNA"/>
</dbReference>
<evidence type="ECO:0000256" key="1">
    <source>
        <dbReference type="ARBA" id="ARBA00022723"/>
    </source>
</evidence>
<dbReference type="GO" id="GO:0008685">
    <property type="term" value="F:2-C-methyl-D-erythritol 2,4-cyclodiphosphate synthase activity"/>
    <property type="evidence" value="ECO:0007669"/>
    <property type="project" value="InterPro"/>
</dbReference>
<dbReference type="Gene3D" id="3.30.1330.50">
    <property type="entry name" value="2-C-methyl-D-erythritol 2,4-cyclodiphosphate synthase"/>
    <property type="match status" value="1"/>
</dbReference>